<dbReference type="InParanoid" id="A0A5C3NR50"/>
<dbReference type="STRING" id="1314778.A0A5C3NR50"/>
<protein>
    <submittedName>
        <fullName evidence="2">Uncharacterized protein</fullName>
    </submittedName>
</protein>
<feature type="compositionally biased region" description="Low complexity" evidence="1">
    <location>
        <begin position="230"/>
        <end position="255"/>
    </location>
</feature>
<evidence type="ECO:0000313" key="3">
    <source>
        <dbReference type="Proteomes" id="UP000308197"/>
    </source>
</evidence>
<accession>A0A5C3NR50</accession>
<feature type="compositionally biased region" description="Polar residues" evidence="1">
    <location>
        <begin position="264"/>
        <end position="274"/>
    </location>
</feature>
<dbReference type="AlphaFoldDB" id="A0A5C3NR50"/>
<sequence>MNGFVASASISDDGALIAVSNVDRGFDIYSLASGDPLCTIKHKILRKLTVWDVTDFLRREDDDAAAEVRVLYELPIPKEAEALAVAGHYLVDKDEFLIAAGVMNVDSPSPCIIWKTVDQDQDSRNVSQESASEDTAFPERSPPPFCSSLFSIKKADSGPTFLDFASPTPPFHVRIRVPTILRVFGGDEPNVVAMKVEPPRDPLWTQPRSPRRSFSEASTASVAPPGRNISSRTPTPAASYASTPTPSSRSATPGPSRIPPSASRPGTPSLSRTSARIDEDPYVESVASGVTTRASARIAHRNAQKNVIPGASSDSAVAAFPSSDPYDYERTDVPCTQTQEEKAAERKGKGRAAAQQPETAWWHIKVKKNAPPPIASQALAHPPDLTSFKSLCFGDLFYHRSIRGVQLWMWSENPGTLGEWVPVLLGISRSIDDRVLSLTPSVKPSWTQKKWFRRSKNTVPVFILPQ</sequence>
<feature type="region of interest" description="Disordered" evidence="1">
    <location>
        <begin position="192"/>
        <end position="282"/>
    </location>
</feature>
<feature type="region of interest" description="Disordered" evidence="1">
    <location>
        <begin position="122"/>
        <end position="143"/>
    </location>
</feature>
<name>A0A5C3NR50_9APHY</name>
<gene>
    <name evidence="2" type="ORF">K466DRAFT_606093</name>
</gene>
<evidence type="ECO:0000313" key="2">
    <source>
        <dbReference type="EMBL" id="TFK79512.1"/>
    </source>
</evidence>
<proteinExistence type="predicted"/>
<reference evidence="2 3" key="1">
    <citation type="journal article" date="2019" name="Nat. Ecol. Evol.">
        <title>Megaphylogeny resolves global patterns of mushroom evolution.</title>
        <authorList>
            <person name="Varga T."/>
            <person name="Krizsan K."/>
            <person name="Foldi C."/>
            <person name="Dima B."/>
            <person name="Sanchez-Garcia M."/>
            <person name="Sanchez-Ramirez S."/>
            <person name="Szollosi G.J."/>
            <person name="Szarkandi J.G."/>
            <person name="Papp V."/>
            <person name="Albert L."/>
            <person name="Andreopoulos W."/>
            <person name="Angelini C."/>
            <person name="Antonin V."/>
            <person name="Barry K.W."/>
            <person name="Bougher N.L."/>
            <person name="Buchanan P."/>
            <person name="Buyck B."/>
            <person name="Bense V."/>
            <person name="Catcheside P."/>
            <person name="Chovatia M."/>
            <person name="Cooper J."/>
            <person name="Damon W."/>
            <person name="Desjardin D."/>
            <person name="Finy P."/>
            <person name="Geml J."/>
            <person name="Haridas S."/>
            <person name="Hughes K."/>
            <person name="Justo A."/>
            <person name="Karasinski D."/>
            <person name="Kautmanova I."/>
            <person name="Kiss B."/>
            <person name="Kocsube S."/>
            <person name="Kotiranta H."/>
            <person name="LaButti K.M."/>
            <person name="Lechner B.E."/>
            <person name="Liimatainen K."/>
            <person name="Lipzen A."/>
            <person name="Lukacs Z."/>
            <person name="Mihaltcheva S."/>
            <person name="Morgado L.N."/>
            <person name="Niskanen T."/>
            <person name="Noordeloos M.E."/>
            <person name="Ohm R.A."/>
            <person name="Ortiz-Santana B."/>
            <person name="Ovrebo C."/>
            <person name="Racz N."/>
            <person name="Riley R."/>
            <person name="Savchenko A."/>
            <person name="Shiryaev A."/>
            <person name="Soop K."/>
            <person name="Spirin V."/>
            <person name="Szebenyi C."/>
            <person name="Tomsovsky M."/>
            <person name="Tulloss R.E."/>
            <person name="Uehling J."/>
            <person name="Grigoriev I.V."/>
            <person name="Vagvolgyi C."/>
            <person name="Papp T."/>
            <person name="Martin F.M."/>
            <person name="Miettinen O."/>
            <person name="Hibbett D.S."/>
            <person name="Nagy L.G."/>
        </authorList>
    </citation>
    <scope>NUCLEOTIDE SEQUENCE [LARGE SCALE GENOMIC DNA]</scope>
    <source>
        <strain evidence="2 3">HHB13444</strain>
    </source>
</reference>
<dbReference type="Proteomes" id="UP000308197">
    <property type="component" value="Unassembled WGS sequence"/>
</dbReference>
<dbReference type="EMBL" id="ML212011">
    <property type="protein sequence ID" value="TFK79512.1"/>
    <property type="molecule type" value="Genomic_DNA"/>
</dbReference>
<organism evidence="2 3">
    <name type="scientific">Polyporus arcularius HHB13444</name>
    <dbReference type="NCBI Taxonomy" id="1314778"/>
    <lineage>
        <taxon>Eukaryota</taxon>
        <taxon>Fungi</taxon>
        <taxon>Dikarya</taxon>
        <taxon>Basidiomycota</taxon>
        <taxon>Agaricomycotina</taxon>
        <taxon>Agaricomycetes</taxon>
        <taxon>Polyporales</taxon>
        <taxon>Polyporaceae</taxon>
        <taxon>Polyporus</taxon>
    </lineage>
</organism>
<evidence type="ECO:0000256" key="1">
    <source>
        <dbReference type="SAM" id="MobiDB-lite"/>
    </source>
</evidence>
<keyword evidence="3" id="KW-1185">Reference proteome</keyword>